<protein>
    <recommendedName>
        <fullName evidence="12">Innexin</fullName>
    </recommendedName>
</protein>
<name>A0AAJ6QXU4_9ACAR</name>
<dbReference type="Proteomes" id="UP000694867">
    <property type="component" value="Unplaced"/>
</dbReference>
<comment type="similarity">
    <text evidence="12">Belongs to the pannexin family.</text>
</comment>
<keyword evidence="5 12" id="KW-0812">Transmembrane</keyword>
<evidence type="ECO:0000256" key="12">
    <source>
        <dbReference type="RuleBase" id="RU010713"/>
    </source>
</evidence>
<evidence type="ECO:0000256" key="7">
    <source>
        <dbReference type="ARBA" id="ARBA00022949"/>
    </source>
</evidence>
<evidence type="ECO:0000256" key="3">
    <source>
        <dbReference type="ARBA" id="ARBA00022448"/>
    </source>
</evidence>
<dbReference type="KEGG" id="goe:100906716"/>
<dbReference type="GO" id="GO:0005921">
    <property type="term" value="C:gap junction"/>
    <property type="evidence" value="ECO:0007669"/>
    <property type="project" value="UniProtKB-SubCell"/>
</dbReference>
<dbReference type="GO" id="GO:0007602">
    <property type="term" value="P:phototransduction"/>
    <property type="evidence" value="ECO:0007669"/>
    <property type="project" value="TreeGrafter"/>
</dbReference>
<keyword evidence="9 12" id="KW-0406">Ion transport</keyword>
<dbReference type="AlphaFoldDB" id="A0AAJ6QXU4"/>
<evidence type="ECO:0000256" key="8">
    <source>
        <dbReference type="ARBA" id="ARBA00022989"/>
    </source>
</evidence>
<comment type="subcellular location">
    <subcellularLocation>
        <location evidence="1">Cell junction</location>
        <location evidence="1">Gap junction</location>
    </subcellularLocation>
    <subcellularLocation>
        <location evidence="2 12">Cell membrane</location>
        <topology evidence="2 12">Multi-pass membrane protein</topology>
    </subcellularLocation>
</comment>
<dbReference type="GO" id="GO:0034220">
    <property type="term" value="P:monoatomic ion transmembrane transport"/>
    <property type="evidence" value="ECO:0007669"/>
    <property type="project" value="UniProtKB-KW"/>
</dbReference>
<evidence type="ECO:0000256" key="2">
    <source>
        <dbReference type="ARBA" id="ARBA00004651"/>
    </source>
</evidence>
<dbReference type="Pfam" id="PF00876">
    <property type="entry name" value="Innexin"/>
    <property type="match status" value="1"/>
</dbReference>
<feature type="transmembrane region" description="Helical" evidence="12">
    <location>
        <begin position="108"/>
        <end position="130"/>
    </location>
</feature>
<dbReference type="GO" id="GO:0005886">
    <property type="term" value="C:plasma membrane"/>
    <property type="evidence" value="ECO:0007669"/>
    <property type="project" value="UniProtKB-SubCell"/>
</dbReference>
<evidence type="ECO:0000256" key="6">
    <source>
        <dbReference type="ARBA" id="ARBA00022868"/>
    </source>
</evidence>
<evidence type="ECO:0000256" key="1">
    <source>
        <dbReference type="ARBA" id="ARBA00004610"/>
    </source>
</evidence>
<dbReference type="InterPro" id="IPR000990">
    <property type="entry name" value="Innexin"/>
</dbReference>
<evidence type="ECO:0000313" key="14">
    <source>
        <dbReference type="RefSeq" id="XP_003747340.1"/>
    </source>
</evidence>
<evidence type="ECO:0000256" key="4">
    <source>
        <dbReference type="ARBA" id="ARBA00022475"/>
    </source>
</evidence>
<feature type="transmembrane region" description="Helical" evidence="12">
    <location>
        <begin position="23"/>
        <end position="42"/>
    </location>
</feature>
<reference evidence="14" key="1">
    <citation type="submission" date="2025-08" db="UniProtKB">
        <authorList>
            <consortium name="RefSeq"/>
        </authorList>
    </citation>
    <scope>IDENTIFICATION</scope>
</reference>
<keyword evidence="4" id="KW-1003">Cell membrane</keyword>
<dbReference type="GeneID" id="100906716"/>
<keyword evidence="8 12" id="KW-1133">Transmembrane helix</keyword>
<keyword evidence="3 12" id="KW-0813">Transport</keyword>
<evidence type="ECO:0000256" key="9">
    <source>
        <dbReference type="ARBA" id="ARBA00023065"/>
    </source>
</evidence>
<sequence>MYNVLSSLKGLIKLKSLSIDNHVFRLHYKVTVALLIAFSILVTSKQYIGDPIDCFSGGPVPAKVLDNFCWIHSTFSVRDAWHKRVGSEIPYPGVDKFNPGEERVYHAYYQWVCFVLFFQAVLFYVPRYIWKAAEGSRISSLVMDLSNPVNDEKKRCCSLDALCRYLRENRGFHRGYFTYYFLCEVLNFVNVIGQMYLVDNFLGGEFSTYGSKVFQFTEWYPSVRFDPMIQVFPRLTKCTFHLFGLSGDVQEIDAMCILPINIINEKIYVFMWFWFLILAILSGLMLIYRAVIVLFRPVRFRVLAAHAGLADAKDLHTVFAHCDVGDWFLLTLLSENLDSVAYRLFVRQLREQLEDKKANV</sequence>
<proteinExistence type="inferred from homology"/>
<dbReference type="RefSeq" id="XP_003747340.1">
    <property type="nucleotide sequence ID" value="XM_003747292.1"/>
</dbReference>
<dbReference type="PROSITE" id="PS51013">
    <property type="entry name" value="PANNEXIN"/>
    <property type="match status" value="1"/>
</dbReference>
<gene>
    <name evidence="14" type="primary">LOC100906716</name>
    <name evidence="12" type="synonym">inx</name>
</gene>
<keyword evidence="10 12" id="KW-0472">Membrane</keyword>
<evidence type="ECO:0000256" key="5">
    <source>
        <dbReference type="ARBA" id="ARBA00022692"/>
    </source>
</evidence>
<dbReference type="GO" id="GO:0005243">
    <property type="term" value="F:gap junction channel activity"/>
    <property type="evidence" value="ECO:0007669"/>
    <property type="project" value="TreeGrafter"/>
</dbReference>
<evidence type="ECO:0000313" key="13">
    <source>
        <dbReference type="Proteomes" id="UP000694867"/>
    </source>
</evidence>
<dbReference type="PANTHER" id="PTHR11893">
    <property type="entry name" value="INNEXIN"/>
    <property type="match status" value="1"/>
</dbReference>
<evidence type="ECO:0000256" key="10">
    <source>
        <dbReference type="ARBA" id="ARBA00023136"/>
    </source>
</evidence>
<feature type="transmembrane region" description="Helical" evidence="12">
    <location>
        <begin position="267"/>
        <end position="291"/>
    </location>
</feature>
<keyword evidence="11 12" id="KW-0407">Ion channel</keyword>
<comment type="function">
    <text evidence="12">Structural component of the gap junctions.</text>
</comment>
<keyword evidence="6" id="KW-0303">Gap junction</keyword>
<keyword evidence="13" id="KW-1185">Reference proteome</keyword>
<keyword evidence="7" id="KW-0965">Cell junction</keyword>
<dbReference type="PRINTS" id="PR01262">
    <property type="entry name" value="INNEXIN"/>
</dbReference>
<evidence type="ECO:0000256" key="11">
    <source>
        <dbReference type="ARBA" id="ARBA00023303"/>
    </source>
</evidence>
<feature type="transmembrane region" description="Helical" evidence="12">
    <location>
        <begin position="177"/>
        <end position="197"/>
    </location>
</feature>
<accession>A0AAJ6QXU4</accession>
<organism evidence="13 14">
    <name type="scientific">Galendromus occidentalis</name>
    <name type="common">western predatory mite</name>
    <dbReference type="NCBI Taxonomy" id="34638"/>
    <lineage>
        <taxon>Eukaryota</taxon>
        <taxon>Metazoa</taxon>
        <taxon>Ecdysozoa</taxon>
        <taxon>Arthropoda</taxon>
        <taxon>Chelicerata</taxon>
        <taxon>Arachnida</taxon>
        <taxon>Acari</taxon>
        <taxon>Parasitiformes</taxon>
        <taxon>Mesostigmata</taxon>
        <taxon>Gamasina</taxon>
        <taxon>Phytoseioidea</taxon>
        <taxon>Phytoseiidae</taxon>
        <taxon>Typhlodrominae</taxon>
        <taxon>Galendromus</taxon>
    </lineage>
</organism>
<dbReference type="PANTHER" id="PTHR11893:SF41">
    <property type="entry name" value="INNEXIN INX2"/>
    <property type="match status" value="1"/>
</dbReference>